<name>A0AAV3RG30_LITER</name>
<feature type="region of interest" description="Disordered" evidence="1">
    <location>
        <begin position="1"/>
        <end position="117"/>
    </location>
</feature>
<dbReference type="PANTHER" id="PTHR31807">
    <property type="entry name" value="AUGMIN FAMILY MEMBER"/>
    <property type="match status" value="1"/>
</dbReference>
<dbReference type="GO" id="GO:0005737">
    <property type="term" value="C:cytoplasm"/>
    <property type="evidence" value="ECO:0007669"/>
    <property type="project" value="TreeGrafter"/>
</dbReference>
<dbReference type="AlphaFoldDB" id="A0AAV3RG30"/>
<keyword evidence="3" id="KW-1185">Reference proteome</keyword>
<feature type="compositionally biased region" description="Low complexity" evidence="1">
    <location>
        <begin position="48"/>
        <end position="78"/>
    </location>
</feature>
<dbReference type="Proteomes" id="UP001454036">
    <property type="component" value="Unassembled WGS sequence"/>
</dbReference>
<feature type="compositionally biased region" description="Basic and acidic residues" evidence="1">
    <location>
        <begin position="178"/>
        <end position="189"/>
    </location>
</feature>
<dbReference type="GO" id="GO:0008017">
    <property type="term" value="F:microtubule binding"/>
    <property type="evidence" value="ECO:0007669"/>
    <property type="project" value="TreeGrafter"/>
</dbReference>
<protein>
    <submittedName>
        <fullName evidence="2">Uncharacterized protein</fullName>
    </submittedName>
</protein>
<dbReference type="PANTHER" id="PTHR31807:SF2">
    <property type="entry name" value="PROTEIN SNOWY COTYLEDON 3"/>
    <property type="match status" value="1"/>
</dbReference>
<accession>A0AAV3RG30</accession>
<sequence>MVVSSTQQNLTNNNNNNNCHVQPCTRPPLLPSEAVTNNSRRPKSRNVSSRYLSPSPSTSTSNSSSSSSSNSTRFPSPLVSTNSAPLAPKRYVSVDRRRPFPSRALTPDLDSKRSSNATDFSAASKMLVTSARRLSVSFQGEAYPMPVSRTKAAPASPSLTSVRKGTPERTRSSTPLRGKGEGVGDHVDN</sequence>
<organism evidence="2 3">
    <name type="scientific">Lithospermum erythrorhizon</name>
    <name type="common">Purple gromwell</name>
    <name type="synonym">Lithospermum officinale var. erythrorhizon</name>
    <dbReference type="NCBI Taxonomy" id="34254"/>
    <lineage>
        <taxon>Eukaryota</taxon>
        <taxon>Viridiplantae</taxon>
        <taxon>Streptophyta</taxon>
        <taxon>Embryophyta</taxon>
        <taxon>Tracheophyta</taxon>
        <taxon>Spermatophyta</taxon>
        <taxon>Magnoliopsida</taxon>
        <taxon>eudicotyledons</taxon>
        <taxon>Gunneridae</taxon>
        <taxon>Pentapetalae</taxon>
        <taxon>asterids</taxon>
        <taxon>lamiids</taxon>
        <taxon>Boraginales</taxon>
        <taxon>Boraginaceae</taxon>
        <taxon>Boraginoideae</taxon>
        <taxon>Lithospermeae</taxon>
        <taxon>Lithospermum</taxon>
    </lineage>
</organism>
<dbReference type="GO" id="GO:0005880">
    <property type="term" value="C:nuclear microtubule"/>
    <property type="evidence" value="ECO:0007669"/>
    <property type="project" value="TreeGrafter"/>
</dbReference>
<feature type="region of interest" description="Disordered" evidence="1">
    <location>
        <begin position="147"/>
        <end position="189"/>
    </location>
</feature>
<feature type="compositionally biased region" description="Polar residues" evidence="1">
    <location>
        <begin position="1"/>
        <end position="11"/>
    </location>
</feature>
<reference evidence="2 3" key="1">
    <citation type="submission" date="2024-01" db="EMBL/GenBank/DDBJ databases">
        <title>The complete chloroplast genome sequence of Lithospermum erythrorhizon: insights into the phylogenetic relationship among Boraginaceae species and the maternal lineages of purple gromwells.</title>
        <authorList>
            <person name="Okada T."/>
            <person name="Watanabe K."/>
        </authorList>
    </citation>
    <scope>NUCLEOTIDE SEQUENCE [LARGE SCALE GENOMIC DNA]</scope>
</reference>
<comment type="caution">
    <text evidence="2">The sequence shown here is derived from an EMBL/GenBank/DDBJ whole genome shotgun (WGS) entry which is preliminary data.</text>
</comment>
<gene>
    <name evidence="2" type="ORF">LIER_28529</name>
</gene>
<proteinExistence type="predicted"/>
<evidence type="ECO:0000313" key="3">
    <source>
        <dbReference type="Proteomes" id="UP001454036"/>
    </source>
</evidence>
<dbReference type="EMBL" id="BAABME010009532">
    <property type="protein sequence ID" value="GAA0175339.1"/>
    <property type="molecule type" value="Genomic_DNA"/>
</dbReference>
<dbReference type="GO" id="GO:0051225">
    <property type="term" value="P:spindle assembly"/>
    <property type="evidence" value="ECO:0007669"/>
    <property type="project" value="TreeGrafter"/>
</dbReference>
<evidence type="ECO:0000313" key="2">
    <source>
        <dbReference type="EMBL" id="GAA0175339.1"/>
    </source>
</evidence>
<evidence type="ECO:0000256" key="1">
    <source>
        <dbReference type="SAM" id="MobiDB-lite"/>
    </source>
</evidence>